<name>A0A5M8NVR4_9BACT</name>
<evidence type="ECO:0000256" key="5">
    <source>
        <dbReference type="ARBA" id="ARBA00022840"/>
    </source>
</evidence>
<feature type="transmembrane region" description="Helical" evidence="6">
    <location>
        <begin position="116"/>
        <end position="138"/>
    </location>
</feature>
<dbReference type="GO" id="GO:0005524">
    <property type="term" value="F:ATP binding"/>
    <property type="evidence" value="ECO:0007669"/>
    <property type="project" value="UniProtKB-KW"/>
</dbReference>
<dbReference type="InterPro" id="IPR050306">
    <property type="entry name" value="PfkB_Carbo_kinase"/>
</dbReference>
<dbReference type="GO" id="GO:0006814">
    <property type="term" value="P:sodium ion transport"/>
    <property type="evidence" value="ECO:0007669"/>
    <property type="project" value="InterPro"/>
</dbReference>
<dbReference type="SUPFAM" id="SSF103473">
    <property type="entry name" value="MFS general substrate transporter"/>
    <property type="match status" value="1"/>
</dbReference>
<dbReference type="InterPro" id="IPR029056">
    <property type="entry name" value="Ribokinase-like"/>
</dbReference>
<feature type="transmembrane region" description="Helical" evidence="6">
    <location>
        <begin position="327"/>
        <end position="351"/>
    </location>
</feature>
<proteinExistence type="inferred from homology"/>
<dbReference type="InterPro" id="IPR036259">
    <property type="entry name" value="MFS_trans_sf"/>
</dbReference>
<keyword evidence="2" id="KW-0808">Transferase</keyword>
<dbReference type="CDD" id="cd17332">
    <property type="entry name" value="MFS_MelB_like"/>
    <property type="match status" value="1"/>
</dbReference>
<evidence type="ECO:0000259" key="7">
    <source>
        <dbReference type="Pfam" id="PF00294"/>
    </source>
</evidence>
<gene>
    <name evidence="8" type="ORF">EZS26_003075</name>
</gene>
<dbReference type="Pfam" id="PF00294">
    <property type="entry name" value="PfkB"/>
    <property type="match status" value="1"/>
</dbReference>
<reference evidence="8 9" key="1">
    <citation type="submission" date="2019-03" db="EMBL/GenBank/DDBJ databases">
        <title>Single cell metagenomics reveals metabolic interactions within the superorganism composed of flagellate Streblomastix strix and complex community of Bacteroidetes bacteria on its surface.</title>
        <authorList>
            <person name="Treitli S.C."/>
            <person name="Kolisko M."/>
            <person name="Husnik F."/>
            <person name="Keeling P."/>
            <person name="Hampl V."/>
        </authorList>
    </citation>
    <scope>NUCLEOTIDE SEQUENCE [LARGE SCALE GENOMIC DNA]</scope>
    <source>
        <strain evidence="8">St1</strain>
    </source>
</reference>
<keyword evidence="3" id="KW-0547">Nucleotide-binding</keyword>
<dbReference type="Pfam" id="PF13347">
    <property type="entry name" value="MFS_2"/>
    <property type="match status" value="1"/>
</dbReference>
<dbReference type="Gene3D" id="1.20.1250.20">
    <property type="entry name" value="MFS general substrate transporter like domains"/>
    <property type="match status" value="2"/>
</dbReference>
<evidence type="ECO:0000256" key="3">
    <source>
        <dbReference type="ARBA" id="ARBA00022741"/>
    </source>
</evidence>
<feature type="domain" description="Carbohydrate kinase PfkB" evidence="7">
    <location>
        <begin position="463"/>
        <end position="765"/>
    </location>
</feature>
<comment type="caution">
    <text evidence="8">The sequence shown here is derived from an EMBL/GenBank/DDBJ whole genome shotgun (WGS) entry which is preliminary data.</text>
</comment>
<dbReference type="Proteomes" id="UP000324575">
    <property type="component" value="Unassembled WGS sequence"/>
</dbReference>
<dbReference type="InterPro" id="IPR001927">
    <property type="entry name" value="Na/Gal_symport"/>
</dbReference>
<feature type="transmembrane region" description="Helical" evidence="6">
    <location>
        <begin position="235"/>
        <end position="251"/>
    </location>
</feature>
<dbReference type="GO" id="GO:0016020">
    <property type="term" value="C:membrane"/>
    <property type="evidence" value="ECO:0007669"/>
    <property type="project" value="InterPro"/>
</dbReference>
<dbReference type="EMBL" id="SNRX01000049">
    <property type="protein sequence ID" value="KAA6300773.1"/>
    <property type="molecule type" value="Genomic_DNA"/>
</dbReference>
<evidence type="ECO:0000256" key="4">
    <source>
        <dbReference type="ARBA" id="ARBA00022777"/>
    </source>
</evidence>
<dbReference type="PANTHER" id="PTHR43085:SF1">
    <property type="entry name" value="PSEUDOURIDINE KINASE-RELATED"/>
    <property type="match status" value="1"/>
</dbReference>
<organism evidence="8 9">
    <name type="scientific">Candidatus Ordinivivax streblomastigis</name>
    <dbReference type="NCBI Taxonomy" id="2540710"/>
    <lineage>
        <taxon>Bacteria</taxon>
        <taxon>Pseudomonadati</taxon>
        <taxon>Bacteroidota</taxon>
        <taxon>Bacteroidia</taxon>
        <taxon>Bacteroidales</taxon>
        <taxon>Candidatus Ordinivivax</taxon>
    </lineage>
</organism>
<dbReference type="AlphaFoldDB" id="A0A5M8NVR4"/>
<dbReference type="CDD" id="cd01167">
    <property type="entry name" value="bac_FRK"/>
    <property type="match status" value="1"/>
</dbReference>
<keyword evidence="4" id="KW-0418">Kinase</keyword>
<feature type="transmembrane region" description="Helical" evidence="6">
    <location>
        <begin position="271"/>
        <end position="293"/>
    </location>
</feature>
<dbReference type="GO" id="GO:0016301">
    <property type="term" value="F:kinase activity"/>
    <property type="evidence" value="ECO:0007669"/>
    <property type="project" value="UniProtKB-KW"/>
</dbReference>
<evidence type="ECO:0000256" key="6">
    <source>
        <dbReference type="SAM" id="Phobius"/>
    </source>
</evidence>
<feature type="transmembrane region" description="Helical" evidence="6">
    <location>
        <begin position="158"/>
        <end position="175"/>
    </location>
</feature>
<dbReference type="InterPro" id="IPR011611">
    <property type="entry name" value="PfkB_dom"/>
</dbReference>
<evidence type="ECO:0000256" key="1">
    <source>
        <dbReference type="ARBA" id="ARBA00010688"/>
    </source>
</evidence>
<dbReference type="Gene3D" id="3.40.1190.20">
    <property type="match status" value="1"/>
</dbReference>
<keyword evidence="6" id="KW-1133">Transmembrane helix</keyword>
<feature type="transmembrane region" description="Helical" evidence="6">
    <location>
        <begin position="187"/>
        <end position="207"/>
    </location>
</feature>
<keyword evidence="6" id="KW-0812">Transmembrane</keyword>
<evidence type="ECO:0000313" key="8">
    <source>
        <dbReference type="EMBL" id="KAA6300773.1"/>
    </source>
</evidence>
<keyword evidence="6" id="KW-0472">Membrane</keyword>
<evidence type="ECO:0000256" key="2">
    <source>
        <dbReference type="ARBA" id="ARBA00022679"/>
    </source>
</evidence>
<accession>A0A5M8NVR4</accession>
<feature type="transmembrane region" description="Helical" evidence="6">
    <location>
        <begin position="38"/>
        <end position="57"/>
    </location>
</feature>
<dbReference type="PANTHER" id="PTHR43085">
    <property type="entry name" value="HEXOKINASE FAMILY MEMBER"/>
    <property type="match status" value="1"/>
</dbReference>
<dbReference type="SUPFAM" id="SSF53613">
    <property type="entry name" value="Ribokinase-like"/>
    <property type="match status" value="1"/>
</dbReference>
<protein>
    <submittedName>
        <fullName evidence="8">Glucuronide carrier protein</fullName>
    </submittedName>
</protein>
<dbReference type="NCBIfam" id="TIGR00792">
    <property type="entry name" value="gph"/>
    <property type="match status" value="1"/>
</dbReference>
<keyword evidence="5" id="KW-0067">ATP-binding</keyword>
<feature type="transmembrane region" description="Helical" evidence="6">
    <location>
        <begin position="85"/>
        <end position="104"/>
    </location>
</feature>
<feature type="transmembrane region" description="Helical" evidence="6">
    <location>
        <begin position="300"/>
        <end position="321"/>
    </location>
</feature>
<feature type="transmembrane region" description="Helical" evidence="6">
    <location>
        <begin position="415"/>
        <end position="434"/>
    </location>
</feature>
<evidence type="ECO:0000313" key="9">
    <source>
        <dbReference type="Proteomes" id="UP000324575"/>
    </source>
</evidence>
<comment type="similarity">
    <text evidence="1">Belongs to the carbohydrate kinase PfkB family.</text>
</comment>
<feature type="transmembrane region" description="Helical" evidence="6">
    <location>
        <begin position="371"/>
        <end position="395"/>
    </location>
</feature>
<sequence length="777" mass="86545">MNIKNTAGKVPFISKLAYGMGDVGCNFSWMFVGNFLMIFYTDVFGISMGAVATLMFFTRFWDAITDPVIGGLADKTHTKWGRYRPWLVIAAPLTGLVLILTFWAHPDWNYTSKIVYMVLTYSILVTGYTCVNIPYGTLCGAMTQNMDERAKINTSRSVSAMIAIGIINIITVPLIGKLGNGNEQEGYLFVAILYAVIFALCHVFCFAKTKETVIVPRKQKIEVRKQLKMALQNKPYLLALVGQVLFGFVLYGRNADMLYYFKYVEGNAALFSIFSIAIIVPSVIGAACFPFIFKLTSNKGWAASVFALGTGITMFLLFFFSPNISPIPFYLFAALSQFFFSGFNTAIYAIIPDCVEYGEWKTGVRNDGFQYAFVSLGNKIGMALGTTLLALALGYAGYKSNIVQNENVLSVMKHGFSTVPGIFWVLTAIVLFFYKLNRKSYNRIVDVIKRRILKKERNSRKYDVVALGELLVDFYQEKTADKNVSVYESNAGGAPCNVLAMLAKMGKQTAFIGKIGDDFLGNTLKKAIEKIDISNEGLVMDKRYNTTLAFVQIEPDGERDFVFYRNNSADMNLMESDVKLDILSRTRIFHFGSISLTHKHCRNATKKAVRAAKSNRCLISFDPNYRHYVWKKEEEARKQMLYGCSVCDVLKVEESELNFITQCTTVADGVKFLQNKFSISLILVTFGAKGSQAFTVTQSVQQDAFLTDSIDTTGAGDTFLGCCLAYLLDNGLELSNEQLAGMLRFANAAASLGTTKMGAIKSMPQKTEIELFLNSIK</sequence>